<sequence length="405" mass="45651">MSTIKIGLIREGKIPVDRRVPITPPQAAEIQEKFPNVQVLAQTSQVRCYKDEEYSQQGIALLEDDLHGCDILMGVKEVPIKDLVENKTYFFFSHTIKKQAYNRHLLLEILHKNIRLIDYECLTNTQGERIVAFGRYAGLVGAYNGIMTYGRRENLFDIRRARDCFDLNDLKTEYKKVQLPAIKIAVTGSGRVAKGAMEVLDGMGIRKVSVEEYLGQTFAEPVYVQLSSKHYHLSKDGSPFSSERFYSHPAEFKGNFMPFAQVTDLLIACAFWHPAAPVLFTREEMQQADFKIKVIADVTCDIEGSIPSTLRPSTIDDPVYDYNPATGKEEIPYSSKQNVTVMAIDNLPCELPRNASHDFGRDLIDKVLPHLLGSDAEEVIKRATIAENGRLTKKYAYLADYVAGV</sequence>
<dbReference type="InterPro" id="IPR007698">
    <property type="entry name" value="AlaDH/PNT_NAD(H)-bd"/>
</dbReference>
<dbReference type="SMART" id="SM01002">
    <property type="entry name" value="AlaDh_PNT_C"/>
    <property type="match status" value="1"/>
</dbReference>
<protein>
    <recommendedName>
        <fullName evidence="4">Saccharopine dehydrogenase [NAD(+), L-lysine-forming]</fullName>
        <ecNumber evidence="3">1.5.1.7</ecNumber>
    </recommendedName>
    <alternativeName>
        <fullName evidence="8">Lysine--2-oxoglutarate reductase</fullName>
    </alternativeName>
</protein>
<evidence type="ECO:0000256" key="2">
    <source>
        <dbReference type="ARBA" id="ARBA00011245"/>
    </source>
</evidence>
<feature type="domain" description="Alanine dehydrogenase/pyridine nucleotide transhydrogenase NAD(H)-binding" evidence="10">
    <location>
        <begin position="170"/>
        <end position="343"/>
    </location>
</feature>
<comment type="catalytic activity">
    <reaction evidence="9">
        <text>L-saccharopine + NAD(+) + H2O = L-lysine + 2-oxoglutarate + NADH + H(+)</text>
        <dbReference type="Rhea" id="RHEA:12440"/>
        <dbReference type="ChEBI" id="CHEBI:15377"/>
        <dbReference type="ChEBI" id="CHEBI:15378"/>
        <dbReference type="ChEBI" id="CHEBI:16810"/>
        <dbReference type="ChEBI" id="CHEBI:32551"/>
        <dbReference type="ChEBI" id="CHEBI:57540"/>
        <dbReference type="ChEBI" id="CHEBI:57945"/>
        <dbReference type="ChEBI" id="CHEBI:57951"/>
        <dbReference type="EC" id="1.5.1.7"/>
    </reaction>
</comment>
<name>A0ABT8F2D5_9BACT</name>
<keyword evidence="6" id="KW-0560">Oxidoreductase</keyword>
<evidence type="ECO:0000313" key="13">
    <source>
        <dbReference type="Proteomes" id="UP001168552"/>
    </source>
</evidence>
<comment type="pathway">
    <text evidence="1">Amino-acid biosynthesis; L-lysine biosynthesis via AAA pathway; L-lysine from L-alpha-aminoadipate (fungal route): step 3/3.</text>
</comment>
<proteinExistence type="predicted"/>
<evidence type="ECO:0000259" key="11">
    <source>
        <dbReference type="SMART" id="SM01003"/>
    </source>
</evidence>
<accession>A0ABT8F2D5</accession>
<dbReference type="PANTHER" id="PTHR11133:SF22">
    <property type="entry name" value="ALPHA-AMINOADIPIC SEMIALDEHYDE SYNTHASE, MITOCHONDRIAL"/>
    <property type="match status" value="1"/>
</dbReference>
<organism evidence="12 13">
    <name type="scientific">Shiella aurantiaca</name>
    <dbReference type="NCBI Taxonomy" id="3058365"/>
    <lineage>
        <taxon>Bacteria</taxon>
        <taxon>Pseudomonadati</taxon>
        <taxon>Bacteroidota</taxon>
        <taxon>Cytophagia</taxon>
        <taxon>Cytophagales</taxon>
        <taxon>Shiellaceae</taxon>
        <taxon>Shiella</taxon>
    </lineage>
</organism>
<dbReference type="SMART" id="SM01003">
    <property type="entry name" value="AlaDh_PNT_N"/>
    <property type="match status" value="1"/>
</dbReference>
<dbReference type="EC" id="1.5.1.7" evidence="3"/>
<gene>
    <name evidence="12" type="ORF">QWY31_03600</name>
</gene>
<dbReference type="RefSeq" id="WP_320003098.1">
    <property type="nucleotide sequence ID" value="NZ_JAUHJS010000002.1"/>
</dbReference>
<dbReference type="SUPFAM" id="SSF52283">
    <property type="entry name" value="Formate/glycerate dehydrogenase catalytic domain-like"/>
    <property type="match status" value="1"/>
</dbReference>
<evidence type="ECO:0000256" key="6">
    <source>
        <dbReference type="ARBA" id="ARBA00023002"/>
    </source>
</evidence>
<dbReference type="Gene3D" id="3.40.50.720">
    <property type="entry name" value="NAD(P)-binding Rossmann-like Domain"/>
    <property type="match status" value="2"/>
</dbReference>
<keyword evidence="5" id="KW-0028">Amino-acid biosynthesis</keyword>
<keyword evidence="7" id="KW-1015">Disulfide bond</keyword>
<dbReference type="Pfam" id="PF05222">
    <property type="entry name" value="AlaDh_PNT_N"/>
    <property type="match status" value="1"/>
</dbReference>
<feature type="domain" description="Alanine dehydrogenase/pyridine nucleotide transhydrogenase N-terminal" evidence="11">
    <location>
        <begin position="7"/>
        <end position="140"/>
    </location>
</feature>
<dbReference type="PANTHER" id="PTHR11133">
    <property type="entry name" value="SACCHAROPINE DEHYDROGENASE"/>
    <property type="match status" value="1"/>
</dbReference>
<keyword evidence="13" id="KW-1185">Reference proteome</keyword>
<evidence type="ECO:0000256" key="9">
    <source>
        <dbReference type="ARBA" id="ARBA00047860"/>
    </source>
</evidence>
<dbReference type="InterPro" id="IPR027281">
    <property type="entry name" value="Lys1"/>
</dbReference>
<evidence type="ECO:0000256" key="8">
    <source>
        <dbReference type="ARBA" id="ARBA00033228"/>
    </source>
</evidence>
<reference evidence="12" key="1">
    <citation type="submission" date="2023-06" db="EMBL/GenBank/DDBJ databases">
        <title>Cytophagales bacterium Strain LB-30, isolated from soil.</title>
        <authorList>
            <person name="Liu B."/>
        </authorList>
    </citation>
    <scope>NUCLEOTIDE SEQUENCE</scope>
    <source>
        <strain evidence="12">LB-30</strain>
    </source>
</reference>
<evidence type="ECO:0000313" key="12">
    <source>
        <dbReference type="EMBL" id="MDN4164570.1"/>
    </source>
</evidence>
<dbReference type="CDD" id="cd05199">
    <property type="entry name" value="SDH_like"/>
    <property type="match status" value="1"/>
</dbReference>
<evidence type="ECO:0000259" key="10">
    <source>
        <dbReference type="SMART" id="SM01002"/>
    </source>
</evidence>
<dbReference type="InterPro" id="IPR051168">
    <property type="entry name" value="AASS"/>
</dbReference>
<comment type="caution">
    <text evidence="12">The sequence shown here is derived from an EMBL/GenBank/DDBJ whole genome shotgun (WGS) entry which is preliminary data.</text>
</comment>
<dbReference type="Proteomes" id="UP001168552">
    <property type="component" value="Unassembled WGS sequence"/>
</dbReference>
<evidence type="ECO:0000256" key="7">
    <source>
        <dbReference type="ARBA" id="ARBA00023157"/>
    </source>
</evidence>
<evidence type="ECO:0000256" key="1">
    <source>
        <dbReference type="ARBA" id="ARBA00004884"/>
    </source>
</evidence>
<dbReference type="InterPro" id="IPR007886">
    <property type="entry name" value="AlaDH/PNT_N"/>
</dbReference>
<dbReference type="EMBL" id="JAUHJS010000002">
    <property type="protein sequence ID" value="MDN4164570.1"/>
    <property type="molecule type" value="Genomic_DNA"/>
</dbReference>
<evidence type="ECO:0000256" key="3">
    <source>
        <dbReference type="ARBA" id="ARBA00012847"/>
    </source>
</evidence>
<dbReference type="PIRSF" id="PIRSF018250">
    <property type="entry name" value="Saccharopine_DH_Lys"/>
    <property type="match status" value="1"/>
</dbReference>
<comment type="subunit">
    <text evidence="2">Monomer.</text>
</comment>
<evidence type="ECO:0000256" key="5">
    <source>
        <dbReference type="ARBA" id="ARBA00022605"/>
    </source>
</evidence>
<evidence type="ECO:0000256" key="4">
    <source>
        <dbReference type="ARBA" id="ARBA00021221"/>
    </source>
</evidence>